<dbReference type="EMBL" id="AYKW01000003">
    <property type="protein sequence ID" value="PIL35781.1"/>
    <property type="molecule type" value="Genomic_DNA"/>
</dbReference>
<dbReference type="GO" id="GO:0000122">
    <property type="term" value="P:negative regulation of transcription by RNA polymerase II"/>
    <property type="evidence" value="ECO:0007669"/>
    <property type="project" value="TreeGrafter"/>
</dbReference>
<dbReference type="AlphaFoldDB" id="A0A2G8SPS9"/>
<dbReference type="Pfam" id="PF02146">
    <property type="entry name" value="SIR2"/>
    <property type="match status" value="1"/>
</dbReference>
<dbReference type="GO" id="GO:0031934">
    <property type="term" value="C:mating-type region heterochromatin"/>
    <property type="evidence" value="ECO:0007669"/>
    <property type="project" value="TreeGrafter"/>
</dbReference>
<accession>A0A2G8SPS9</accession>
<dbReference type="InterPro" id="IPR050134">
    <property type="entry name" value="NAD-dep_sirtuin_deacylases"/>
</dbReference>
<keyword evidence="4" id="KW-1185">Reference proteome</keyword>
<comment type="caution">
    <text evidence="3">The sequence shown here is derived from an EMBL/GenBank/DDBJ whole genome shotgun (WGS) entry which is preliminary data.</text>
</comment>
<reference evidence="3 4" key="1">
    <citation type="journal article" date="2015" name="Sci. Rep.">
        <title>Chromosome-level genome map provides insights into diverse defense mechanisms in the medicinal fungus Ganoderma sinense.</title>
        <authorList>
            <person name="Zhu Y."/>
            <person name="Xu J."/>
            <person name="Sun C."/>
            <person name="Zhou S."/>
            <person name="Xu H."/>
            <person name="Nelson D.R."/>
            <person name="Qian J."/>
            <person name="Song J."/>
            <person name="Luo H."/>
            <person name="Xiang L."/>
            <person name="Li Y."/>
            <person name="Xu Z."/>
            <person name="Ji A."/>
            <person name="Wang L."/>
            <person name="Lu S."/>
            <person name="Hayward A."/>
            <person name="Sun W."/>
            <person name="Li X."/>
            <person name="Schwartz D.C."/>
            <person name="Wang Y."/>
            <person name="Chen S."/>
        </authorList>
    </citation>
    <scope>NUCLEOTIDE SEQUENCE [LARGE SCALE GENOMIC DNA]</scope>
    <source>
        <strain evidence="3 4">ZZ0214-1</strain>
    </source>
</reference>
<dbReference type="Proteomes" id="UP000230002">
    <property type="component" value="Unassembled WGS sequence"/>
</dbReference>
<dbReference type="InterPro" id="IPR003000">
    <property type="entry name" value="Sirtuin"/>
</dbReference>
<evidence type="ECO:0000256" key="1">
    <source>
        <dbReference type="ARBA" id="ARBA00004173"/>
    </source>
</evidence>
<dbReference type="PANTHER" id="PTHR11085">
    <property type="entry name" value="NAD-DEPENDENT PROTEIN DEACYLASE SIRTUIN-5, MITOCHONDRIAL-RELATED"/>
    <property type="match status" value="1"/>
</dbReference>
<keyword evidence="2" id="KW-0496">Mitochondrion</keyword>
<name>A0A2G8SPS9_9APHY</name>
<protein>
    <submittedName>
        <fullName evidence="3">Uncharacterized protein</fullName>
    </submittedName>
</protein>
<dbReference type="OrthoDB" id="2919105at2759"/>
<dbReference type="GO" id="GO:0070403">
    <property type="term" value="F:NAD+ binding"/>
    <property type="evidence" value="ECO:0007669"/>
    <property type="project" value="InterPro"/>
</dbReference>
<gene>
    <name evidence="3" type="ORF">GSI_02511</name>
</gene>
<dbReference type="SUPFAM" id="SSF52467">
    <property type="entry name" value="DHS-like NAD/FAD-binding domain"/>
    <property type="match status" value="1"/>
</dbReference>
<dbReference type="PANTHER" id="PTHR11085:SF15">
    <property type="entry name" value="NAD-DEPENDENT HISTONE DEACETYLASE HST4"/>
    <property type="match status" value="1"/>
</dbReference>
<dbReference type="GO" id="GO:0005739">
    <property type="term" value="C:mitochondrion"/>
    <property type="evidence" value="ECO:0007669"/>
    <property type="project" value="UniProtKB-SubCell"/>
</dbReference>
<dbReference type="GO" id="GO:0017136">
    <property type="term" value="F:histone deacetylase activity, NAD-dependent"/>
    <property type="evidence" value="ECO:0007669"/>
    <property type="project" value="TreeGrafter"/>
</dbReference>
<dbReference type="Gene3D" id="3.40.50.1220">
    <property type="entry name" value="TPP-binding domain"/>
    <property type="match status" value="1"/>
</dbReference>
<evidence type="ECO:0000313" key="3">
    <source>
        <dbReference type="EMBL" id="PIL35781.1"/>
    </source>
</evidence>
<evidence type="ECO:0000256" key="2">
    <source>
        <dbReference type="ARBA" id="ARBA00023128"/>
    </source>
</evidence>
<dbReference type="GO" id="GO:0031508">
    <property type="term" value="P:pericentric heterochromatin formation"/>
    <property type="evidence" value="ECO:0007669"/>
    <property type="project" value="TreeGrafter"/>
</dbReference>
<dbReference type="GO" id="GO:0005634">
    <property type="term" value="C:nucleus"/>
    <property type="evidence" value="ECO:0007669"/>
    <property type="project" value="TreeGrafter"/>
</dbReference>
<organism evidence="3 4">
    <name type="scientific">Ganoderma sinense ZZ0214-1</name>
    <dbReference type="NCBI Taxonomy" id="1077348"/>
    <lineage>
        <taxon>Eukaryota</taxon>
        <taxon>Fungi</taxon>
        <taxon>Dikarya</taxon>
        <taxon>Basidiomycota</taxon>
        <taxon>Agaricomycotina</taxon>
        <taxon>Agaricomycetes</taxon>
        <taxon>Polyporales</taxon>
        <taxon>Polyporaceae</taxon>
        <taxon>Ganoderma</taxon>
    </lineage>
</organism>
<comment type="subcellular location">
    <subcellularLocation>
        <location evidence="1">Mitochondrion</location>
    </subcellularLocation>
</comment>
<dbReference type="STRING" id="1077348.A0A2G8SPS9"/>
<dbReference type="InterPro" id="IPR029035">
    <property type="entry name" value="DHS-like_NAD/FAD-binding_dom"/>
</dbReference>
<proteinExistence type="predicted"/>
<dbReference type="GO" id="GO:0006282">
    <property type="term" value="P:regulation of DNA repair"/>
    <property type="evidence" value="ECO:0007669"/>
    <property type="project" value="TreeGrafter"/>
</dbReference>
<evidence type="ECO:0000313" key="4">
    <source>
        <dbReference type="Proteomes" id="UP000230002"/>
    </source>
</evidence>
<sequence>MTAFLPLDAAAPCPPSPAFLVPTPDPAGHVKRVVKAVLKARRIAVVCGAGISVQAGIPDFRSSEGLFQSLKKDHPTLSSGKDLFDASVFSSVGQGWGAVVRVPQGTSAATTPRGQPHG</sequence>
<dbReference type="GO" id="GO:1990414">
    <property type="term" value="P:replication-born double-strand break repair via sister chromatid exchange"/>
    <property type="evidence" value="ECO:0007669"/>
    <property type="project" value="TreeGrafter"/>
</dbReference>